<organism evidence="2">
    <name type="scientific">uncultured Rubrobacteraceae bacterium</name>
    <dbReference type="NCBI Taxonomy" id="349277"/>
    <lineage>
        <taxon>Bacteria</taxon>
        <taxon>Bacillati</taxon>
        <taxon>Actinomycetota</taxon>
        <taxon>Rubrobacteria</taxon>
        <taxon>Rubrobacterales</taxon>
        <taxon>Rubrobacteraceae</taxon>
        <taxon>environmental samples</taxon>
    </lineage>
</organism>
<feature type="region of interest" description="Disordered" evidence="1">
    <location>
        <begin position="62"/>
        <end position="85"/>
    </location>
</feature>
<gene>
    <name evidence="2" type="ORF">AVDCRST_MAG01-01-3538</name>
</gene>
<evidence type="ECO:0000313" key="2">
    <source>
        <dbReference type="EMBL" id="CAA9439883.1"/>
    </source>
</evidence>
<protein>
    <submittedName>
        <fullName evidence="2">Uncharacterized protein</fullName>
    </submittedName>
</protein>
<proteinExistence type="predicted"/>
<sequence length="162" mass="17359">APLEEKPLGRRGGGAHTVRDLRCYLGWGIRSGLVRRLGRALVPRASVGVLPGGARLLRARSRRAVPRAGPRRRPRGQGRLSCPNHRSSAAQRALELRVLRPAQHASWVLGHSGVPGGPDGAYGRAPQVREVLLGVAAYPVLPVGAVRPRLDVRVVEAQWGGL</sequence>
<dbReference type="AlphaFoldDB" id="A0A6J4QCD7"/>
<feature type="compositionally biased region" description="Basic residues" evidence="1">
    <location>
        <begin position="62"/>
        <end position="76"/>
    </location>
</feature>
<feature type="non-terminal residue" evidence="2">
    <location>
        <position position="1"/>
    </location>
</feature>
<evidence type="ECO:0000256" key="1">
    <source>
        <dbReference type="SAM" id="MobiDB-lite"/>
    </source>
</evidence>
<name>A0A6J4QCD7_9ACTN</name>
<feature type="non-terminal residue" evidence="2">
    <location>
        <position position="162"/>
    </location>
</feature>
<reference evidence="2" key="1">
    <citation type="submission" date="2020-02" db="EMBL/GenBank/DDBJ databases">
        <authorList>
            <person name="Meier V. D."/>
        </authorList>
    </citation>
    <scope>NUCLEOTIDE SEQUENCE</scope>
    <source>
        <strain evidence="2">AVDCRST_MAG01</strain>
    </source>
</reference>
<accession>A0A6J4QCD7</accession>
<dbReference type="EMBL" id="CADCUW010000460">
    <property type="protein sequence ID" value="CAA9439883.1"/>
    <property type="molecule type" value="Genomic_DNA"/>
</dbReference>